<dbReference type="AlphaFoldDB" id="A0A2N9L7S6"/>
<reference evidence="4" key="1">
    <citation type="submission" date="2018-02" db="EMBL/GenBank/DDBJ databases">
        <authorList>
            <person name="Hausmann B."/>
        </authorList>
    </citation>
    <scope>NUCLEOTIDE SEQUENCE [LARGE SCALE GENOMIC DNA]</scope>
    <source>
        <strain evidence="4">Peat soil MAG SbA5</strain>
    </source>
</reference>
<feature type="domain" description="Response regulatory" evidence="2">
    <location>
        <begin position="17"/>
        <end position="132"/>
    </location>
</feature>
<protein>
    <recommendedName>
        <fullName evidence="2">Response regulatory domain-containing protein</fullName>
    </recommendedName>
</protein>
<dbReference type="Gene3D" id="3.40.50.2300">
    <property type="match status" value="1"/>
</dbReference>
<dbReference type="InterPro" id="IPR001789">
    <property type="entry name" value="Sig_transdc_resp-reg_receiver"/>
</dbReference>
<comment type="caution">
    <text evidence="1">Lacks conserved residue(s) required for the propagation of feature annotation.</text>
</comment>
<gene>
    <name evidence="3" type="ORF">SBA5_220165</name>
</gene>
<dbReference type="PROSITE" id="PS50110">
    <property type="entry name" value="RESPONSE_REGULATORY"/>
    <property type="match status" value="1"/>
</dbReference>
<dbReference type="SUPFAM" id="SSF52172">
    <property type="entry name" value="CheY-like"/>
    <property type="match status" value="1"/>
</dbReference>
<name>A0A2N9L7S6_9BACT</name>
<sequence length="140" mass="14960">MGAPVGVLACLTGHMATILLVEGDPLQGFLTMAVLGRQFGDVRRATDAAEALCLVEQPEFANTLSMVIAGHQTPGITGPAFVAELHSRMPQLPVLVLASHDVAPADYTDQPVAFLHRPFLPEKMLSMTRDMLARSRNAVA</sequence>
<dbReference type="InterPro" id="IPR011006">
    <property type="entry name" value="CheY-like_superfamily"/>
</dbReference>
<dbReference type="GO" id="GO:0000160">
    <property type="term" value="P:phosphorelay signal transduction system"/>
    <property type="evidence" value="ECO:0007669"/>
    <property type="project" value="InterPro"/>
</dbReference>
<accession>A0A2N9L7S6</accession>
<proteinExistence type="predicted"/>
<evidence type="ECO:0000256" key="1">
    <source>
        <dbReference type="PROSITE-ProRule" id="PRU00169"/>
    </source>
</evidence>
<dbReference type="Proteomes" id="UP000239735">
    <property type="component" value="Unassembled WGS sequence"/>
</dbReference>
<evidence type="ECO:0000313" key="3">
    <source>
        <dbReference type="EMBL" id="SPE19319.1"/>
    </source>
</evidence>
<evidence type="ECO:0000259" key="2">
    <source>
        <dbReference type="PROSITE" id="PS50110"/>
    </source>
</evidence>
<organism evidence="3 4">
    <name type="scientific">Candidatus Sulfuritelmatomonas gaucii</name>
    <dbReference type="NCBI Taxonomy" id="2043161"/>
    <lineage>
        <taxon>Bacteria</taxon>
        <taxon>Pseudomonadati</taxon>
        <taxon>Acidobacteriota</taxon>
        <taxon>Terriglobia</taxon>
        <taxon>Terriglobales</taxon>
        <taxon>Acidobacteriaceae</taxon>
        <taxon>Candidatus Sulfuritelmatomonas</taxon>
    </lineage>
</organism>
<dbReference type="OrthoDB" id="1798269at2"/>
<evidence type="ECO:0000313" key="4">
    <source>
        <dbReference type="Proteomes" id="UP000239735"/>
    </source>
</evidence>
<dbReference type="EMBL" id="OKRB01000078">
    <property type="protein sequence ID" value="SPE19319.1"/>
    <property type="molecule type" value="Genomic_DNA"/>
</dbReference>